<dbReference type="InterPro" id="IPR036890">
    <property type="entry name" value="HATPase_C_sf"/>
</dbReference>
<dbReference type="SMART" id="SM00387">
    <property type="entry name" value="HATPase_c"/>
    <property type="match status" value="1"/>
</dbReference>
<dbReference type="PROSITE" id="PS50894">
    <property type="entry name" value="HPT"/>
    <property type="match status" value="1"/>
</dbReference>
<dbReference type="InterPro" id="IPR011006">
    <property type="entry name" value="CheY-like_superfamily"/>
</dbReference>
<keyword evidence="6 13" id="KW-0418">Kinase</keyword>
<evidence type="ECO:0000256" key="7">
    <source>
        <dbReference type="ARBA" id="ARBA00035100"/>
    </source>
</evidence>
<dbReference type="SUPFAM" id="SSF47226">
    <property type="entry name" value="Histidine-containing phosphotransfer domain, HPT domain"/>
    <property type="match status" value="1"/>
</dbReference>
<dbReference type="AlphaFoldDB" id="A0A369A7Z0"/>
<dbReference type="PANTHER" id="PTHR43395:SF10">
    <property type="entry name" value="CHEMOTAXIS PROTEIN CHEA"/>
    <property type="match status" value="1"/>
</dbReference>
<dbReference type="Proteomes" id="UP000253517">
    <property type="component" value="Unassembled WGS sequence"/>
</dbReference>
<evidence type="ECO:0000256" key="4">
    <source>
        <dbReference type="ARBA" id="ARBA00022679"/>
    </source>
</evidence>
<comment type="catalytic activity">
    <reaction evidence="1">
        <text>ATP + protein L-histidine = ADP + protein N-phospho-L-histidine.</text>
        <dbReference type="EC" id="2.7.13.3"/>
    </reaction>
</comment>
<evidence type="ECO:0000256" key="2">
    <source>
        <dbReference type="ARBA" id="ARBA00012438"/>
    </source>
</evidence>
<reference evidence="13 14" key="1">
    <citation type="submission" date="2018-07" db="EMBL/GenBank/DDBJ databases">
        <title>Genomic Encyclopedia of Type Strains, Phase IV (KMG-IV): sequencing the most valuable type-strain genomes for metagenomic binning, comparative biology and taxonomic classification.</title>
        <authorList>
            <person name="Goeker M."/>
        </authorList>
    </citation>
    <scope>NUCLEOTIDE SEQUENCE [LARGE SCALE GENOMIC DNA]</scope>
    <source>
        <strain evidence="13 14">DSM 21410</strain>
    </source>
</reference>
<dbReference type="InterPro" id="IPR051315">
    <property type="entry name" value="Bact_Chemotaxis_CheA"/>
</dbReference>
<keyword evidence="4" id="KW-0808">Transferase</keyword>
<evidence type="ECO:0000256" key="6">
    <source>
        <dbReference type="ARBA" id="ARBA00022777"/>
    </source>
</evidence>
<evidence type="ECO:0000259" key="11">
    <source>
        <dbReference type="PROSITE" id="PS50110"/>
    </source>
</evidence>
<evidence type="ECO:0000256" key="3">
    <source>
        <dbReference type="ARBA" id="ARBA00022553"/>
    </source>
</evidence>
<accession>A0A369A7Z0</accession>
<dbReference type="InterPro" id="IPR002545">
    <property type="entry name" value="CheW-lke_dom"/>
</dbReference>
<dbReference type="Gene3D" id="1.20.120.160">
    <property type="entry name" value="HPT domain"/>
    <property type="match status" value="1"/>
</dbReference>
<dbReference type="FunFam" id="3.30.565.10:FF:000016">
    <property type="entry name" value="Chemotaxis protein CheA, putative"/>
    <property type="match status" value="1"/>
</dbReference>
<dbReference type="Pfam" id="PF01584">
    <property type="entry name" value="CheW"/>
    <property type="match status" value="1"/>
</dbReference>
<organism evidence="13 14">
    <name type="scientific">Schleiferia thermophila</name>
    <dbReference type="NCBI Taxonomy" id="884107"/>
    <lineage>
        <taxon>Bacteria</taxon>
        <taxon>Pseudomonadati</taxon>
        <taxon>Bacteroidota</taxon>
        <taxon>Flavobacteriia</taxon>
        <taxon>Flavobacteriales</taxon>
        <taxon>Schleiferiaceae</taxon>
        <taxon>Schleiferia</taxon>
    </lineage>
</organism>
<dbReference type="Pfam" id="PF01627">
    <property type="entry name" value="Hpt"/>
    <property type="match status" value="1"/>
</dbReference>
<dbReference type="InterPro" id="IPR005467">
    <property type="entry name" value="His_kinase_dom"/>
</dbReference>
<dbReference type="SUPFAM" id="SSF55874">
    <property type="entry name" value="ATPase domain of HSP90 chaperone/DNA topoisomerase II/histidine kinase"/>
    <property type="match status" value="1"/>
</dbReference>
<dbReference type="InterPro" id="IPR036641">
    <property type="entry name" value="HPT_dom_sf"/>
</dbReference>
<comment type="caution">
    <text evidence="13">The sequence shown here is derived from an EMBL/GenBank/DDBJ whole genome shotgun (WGS) entry which is preliminary data.</text>
</comment>
<evidence type="ECO:0000313" key="13">
    <source>
        <dbReference type="EMBL" id="RCX05263.1"/>
    </source>
</evidence>
<comment type="function">
    <text evidence="7">Involved in the transmission of sensory signals from the chemoreceptors to the flagellar motors. CheA is autophosphorylated; it can transfer its phosphate group to either CheB or CheY.</text>
</comment>
<dbReference type="InterPro" id="IPR008207">
    <property type="entry name" value="Sig_transdc_His_kin_Hpt_dom"/>
</dbReference>
<dbReference type="PROSITE" id="PS50109">
    <property type="entry name" value="HIS_KIN"/>
    <property type="match status" value="1"/>
</dbReference>
<feature type="domain" description="HPt" evidence="12">
    <location>
        <begin position="1"/>
        <end position="107"/>
    </location>
</feature>
<dbReference type="EC" id="2.7.13.3" evidence="2"/>
<evidence type="ECO:0000259" key="12">
    <source>
        <dbReference type="PROSITE" id="PS50894"/>
    </source>
</evidence>
<feature type="domain" description="Response regulatory" evidence="11">
    <location>
        <begin position="628"/>
        <end position="744"/>
    </location>
</feature>
<dbReference type="InterPro" id="IPR004358">
    <property type="entry name" value="Sig_transdc_His_kin-like_C"/>
</dbReference>
<dbReference type="SMART" id="SM00260">
    <property type="entry name" value="CheW"/>
    <property type="match status" value="1"/>
</dbReference>
<gene>
    <name evidence="13" type="ORF">DES35_101548</name>
</gene>
<dbReference type="SUPFAM" id="SSF50341">
    <property type="entry name" value="CheW-like"/>
    <property type="match status" value="1"/>
</dbReference>
<proteinExistence type="predicted"/>
<dbReference type="RefSeq" id="WP_125039361.1">
    <property type="nucleotide sequence ID" value="NZ_BHZF01000001.1"/>
</dbReference>
<dbReference type="SMART" id="SM00448">
    <property type="entry name" value="REC"/>
    <property type="match status" value="1"/>
</dbReference>
<dbReference type="Gene3D" id="2.30.30.40">
    <property type="entry name" value="SH3 Domains"/>
    <property type="match status" value="1"/>
</dbReference>
<dbReference type="PROSITE" id="PS50110">
    <property type="entry name" value="RESPONSE_REGULATORY"/>
    <property type="match status" value="1"/>
</dbReference>
<dbReference type="Gene3D" id="3.40.50.2300">
    <property type="match status" value="1"/>
</dbReference>
<dbReference type="SUPFAM" id="SSF52172">
    <property type="entry name" value="CheY-like"/>
    <property type="match status" value="1"/>
</dbReference>
<sequence length="747" mass="84791">MDFLESLKADFIAEAEEYLSIMQSELLRLEELDGSGNWYDELEEVYRTTHSLKGAARSVNLPLIEQLCITLEELWKRARNGDLTLERKIFDVANETLDVLNQLLHDVRNNTVTISVSGVEQMRKKIEKFFIDTSKHTGLLDTLNSEHFLNTSDKLLDIHDKENDENSIIEIQNNETSTIKANITNKKGQNETTKEFIRLAFEKINNLLIETEELVSFENQLNFIQNEVNDLYTEGWKYFKNEVNPNIQHKTYISEFLNRLNAVNRSLHQLKHSFAIHTNTILEHSHEMIMFPIAQVFEILPRMVRDISKSRGKKVKLTLIDNQVEIDKRIVEGLKDPLIHLVRNCIDHGIESPQTRKIQGKPEEGNITISASINSEGRLVLDIEDDGSGINIHKIREKSLQRNVVSSEQIKKMSDEEIVHLIFTSGLSTSEEINDISGHGLGMTIVADQIEKLGGTISIATQQSKGTKFTILLPRVLSFFRGILVNEGEIWILIPVQFVTKVFSIPISKIKHISSSTYIDMEGVKIPLVKLSDVTRINRNSVLGLKDTTIQVIILQQSNKMIALHIQKIIGFEVGIIRSFDNFLLKHPLFSGAVVLSSGKLAFVVKVDAIFNHSFQTNSMDVSDVKKHILVVDDSLTVRNILRNYLEASGFDVSTAENGILALSKLREVRFDAVITDIEMPAMNGLELIKRIRQEEKWKYLPVVIVSTLDREIDQQKGFKAGANAYITKGSFEKGKLLEILNTLISK</sequence>
<name>A0A369A7Z0_9FLAO</name>
<keyword evidence="5" id="KW-0547">Nucleotide-binding</keyword>
<evidence type="ECO:0000313" key="14">
    <source>
        <dbReference type="Proteomes" id="UP000253517"/>
    </source>
</evidence>
<protein>
    <recommendedName>
        <fullName evidence="2">histidine kinase</fullName>
        <ecNumber evidence="2">2.7.13.3</ecNumber>
    </recommendedName>
</protein>
<evidence type="ECO:0000259" key="10">
    <source>
        <dbReference type="PROSITE" id="PS50109"/>
    </source>
</evidence>
<evidence type="ECO:0000256" key="9">
    <source>
        <dbReference type="PROSITE-ProRule" id="PRU00169"/>
    </source>
</evidence>
<dbReference type="SMART" id="SM00073">
    <property type="entry name" value="HPT"/>
    <property type="match status" value="1"/>
</dbReference>
<dbReference type="EMBL" id="QPJS01000001">
    <property type="protein sequence ID" value="RCX05263.1"/>
    <property type="molecule type" value="Genomic_DNA"/>
</dbReference>
<dbReference type="CDD" id="cd00088">
    <property type="entry name" value="HPT"/>
    <property type="match status" value="1"/>
</dbReference>
<keyword evidence="14" id="KW-1185">Reference proteome</keyword>
<feature type="domain" description="Histidine kinase" evidence="10">
    <location>
        <begin position="279"/>
        <end position="477"/>
    </location>
</feature>
<feature type="modified residue" description="Phosphohistidine" evidence="8">
    <location>
        <position position="50"/>
    </location>
</feature>
<evidence type="ECO:0000256" key="5">
    <source>
        <dbReference type="ARBA" id="ARBA00022741"/>
    </source>
</evidence>
<dbReference type="InterPro" id="IPR001789">
    <property type="entry name" value="Sig_transdc_resp-reg_receiver"/>
</dbReference>
<keyword evidence="3 9" id="KW-0597">Phosphoprotein</keyword>
<dbReference type="PANTHER" id="PTHR43395">
    <property type="entry name" value="SENSOR HISTIDINE KINASE CHEA"/>
    <property type="match status" value="1"/>
</dbReference>
<dbReference type="GO" id="GO:0006935">
    <property type="term" value="P:chemotaxis"/>
    <property type="evidence" value="ECO:0007669"/>
    <property type="project" value="InterPro"/>
</dbReference>
<dbReference type="Pfam" id="PF02518">
    <property type="entry name" value="HATPase_c"/>
    <property type="match status" value="1"/>
</dbReference>
<dbReference type="Gene3D" id="3.30.565.10">
    <property type="entry name" value="Histidine kinase-like ATPase, C-terminal domain"/>
    <property type="match status" value="1"/>
</dbReference>
<dbReference type="GO" id="GO:0000155">
    <property type="term" value="F:phosphorelay sensor kinase activity"/>
    <property type="evidence" value="ECO:0007669"/>
    <property type="project" value="UniProtKB-ARBA"/>
</dbReference>
<dbReference type="Pfam" id="PF00072">
    <property type="entry name" value="Response_reg"/>
    <property type="match status" value="1"/>
</dbReference>
<evidence type="ECO:0000256" key="1">
    <source>
        <dbReference type="ARBA" id="ARBA00000085"/>
    </source>
</evidence>
<dbReference type="InterPro" id="IPR036061">
    <property type="entry name" value="CheW-like_dom_sf"/>
</dbReference>
<dbReference type="InterPro" id="IPR003594">
    <property type="entry name" value="HATPase_dom"/>
</dbReference>
<evidence type="ECO:0000256" key="8">
    <source>
        <dbReference type="PROSITE-ProRule" id="PRU00110"/>
    </source>
</evidence>
<dbReference type="PRINTS" id="PR00344">
    <property type="entry name" value="BCTRLSENSOR"/>
</dbReference>
<feature type="modified residue" description="4-aspartylphosphate" evidence="9">
    <location>
        <position position="677"/>
    </location>
</feature>